<name>A0A1B3Z8L2_9SPHN</name>
<proteinExistence type="predicted"/>
<dbReference type="STRING" id="1560345.AWL63_07040"/>
<reference evidence="2 3" key="1">
    <citation type="submission" date="2016-01" db="EMBL/GenBank/DDBJ databases">
        <title>Complete genome and mega plasmid sequence of Sphingomonas panacis DCY99 elicits systemic resistance in rice to Xanthomonas oryzae.</title>
        <authorList>
            <person name="Kim Y.J."/>
            <person name="Yang D.C."/>
            <person name="Sing P."/>
        </authorList>
    </citation>
    <scope>NUCLEOTIDE SEQUENCE [LARGE SCALE GENOMIC DNA]</scope>
    <source>
        <strain evidence="2 3">DCY99</strain>
    </source>
</reference>
<feature type="chain" id="PRO_5008556250" description="Ig-like domain-containing protein" evidence="1">
    <location>
        <begin position="18"/>
        <end position="179"/>
    </location>
</feature>
<protein>
    <recommendedName>
        <fullName evidence="4">Ig-like domain-containing protein</fullName>
    </recommendedName>
</protein>
<dbReference type="EMBL" id="CP014168">
    <property type="protein sequence ID" value="AOH83759.1"/>
    <property type="molecule type" value="Genomic_DNA"/>
</dbReference>
<sequence length="179" mass="17914">MRYLFLAVALLSAPAQAQRAASVQAPGGYAPIQAPCVRQSDSSCVAVSPTAPLPTTQGPLGAAISTPLAGSVTASAVTPTSGAASFAGGTATIGPMVPQLGRDIGLKLWSADNAVFSCQMRDSIDGGVTKLPLTIFDVAIGGPYTAPVNSAITSESIADTQVYLLCSVSAGTLNYVVAQ</sequence>
<keyword evidence="3" id="KW-1185">Reference proteome</keyword>
<dbReference type="OrthoDB" id="7565359at2"/>
<evidence type="ECO:0000256" key="1">
    <source>
        <dbReference type="SAM" id="SignalP"/>
    </source>
</evidence>
<keyword evidence="1" id="KW-0732">Signal</keyword>
<accession>A0A1B3Z8L2</accession>
<dbReference type="KEGG" id="span:AWL63_07040"/>
<feature type="signal peptide" evidence="1">
    <location>
        <begin position="1"/>
        <end position="17"/>
    </location>
</feature>
<dbReference type="AlphaFoldDB" id="A0A1B3Z8L2"/>
<evidence type="ECO:0000313" key="3">
    <source>
        <dbReference type="Proteomes" id="UP000094256"/>
    </source>
</evidence>
<gene>
    <name evidence="2" type="ORF">AWL63_07040</name>
</gene>
<dbReference type="Proteomes" id="UP000094256">
    <property type="component" value="Chromosome"/>
</dbReference>
<evidence type="ECO:0000313" key="2">
    <source>
        <dbReference type="EMBL" id="AOH83759.1"/>
    </source>
</evidence>
<evidence type="ECO:0008006" key="4">
    <source>
        <dbReference type="Google" id="ProtNLM"/>
    </source>
</evidence>
<organism evidence="2 3">
    <name type="scientific">Sphingomonas panacis</name>
    <dbReference type="NCBI Taxonomy" id="1560345"/>
    <lineage>
        <taxon>Bacteria</taxon>
        <taxon>Pseudomonadati</taxon>
        <taxon>Pseudomonadota</taxon>
        <taxon>Alphaproteobacteria</taxon>
        <taxon>Sphingomonadales</taxon>
        <taxon>Sphingomonadaceae</taxon>
        <taxon>Sphingomonas</taxon>
    </lineage>
</organism>
<dbReference type="RefSeq" id="WP_069204326.1">
    <property type="nucleotide sequence ID" value="NZ_CP014168.1"/>
</dbReference>